<dbReference type="RefSeq" id="WP_168662312.1">
    <property type="nucleotide sequence ID" value="NZ_CP051180.1"/>
</dbReference>
<keyword evidence="1" id="KW-1133">Transmembrane helix</keyword>
<dbReference type="Proteomes" id="UP000501602">
    <property type="component" value="Chromosome"/>
</dbReference>
<evidence type="ECO:0000256" key="1">
    <source>
        <dbReference type="RuleBase" id="RU363076"/>
    </source>
</evidence>
<evidence type="ECO:0000313" key="3">
    <source>
        <dbReference type="Proteomes" id="UP000501602"/>
    </source>
</evidence>
<dbReference type="KEGG" id="fes:HER31_16675"/>
<reference evidence="2 3" key="1">
    <citation type="submission" date="2020-04" db="EMBL/GenBank/DDBJ databases">
        <title>Ferrimonas sp. S7 isolated from sea water.</title>
        <authorList>
            <person name="Bae S.S."/>
            <person name="Baek K."/>
        </authorList>
    </citation>
    <scope>NUCLEOTIDE SEQUENCE [LARGE SCALE GENOMIC DNA]</scope>
    <source>
        <strain evidence="2 3">S7</strain>
    </source>
</reference>
<dbReference type="CDD" id="cd06662">
    <property type="entry name" value="SURF1"/>
    <property type="match status" value="1"/>
</dbReference>
<dbReference type="Pfam" id="PF02104">
    <property type="entry name" value="SURF1"/>
    <property type="match status" value="1"/>
</dbReference>
<keyword evidence="3" id="KW-1185">Reference proteome</keyword>
<keyword evidence="1" id="KW-0472">Membrane</keyword>
<comment type="subcellular location">
    <subcellularLocation>
        <location evidence="1">Cell membrane</location>
        <topology evidence="1">Multi-pass membrane protein</topology>
    </subcellularLocation>
</comment>
<accession>A0A6H1UH29</accession>
<comment type="caution">
    <text evidence="1">Lacks conserved residue(s) required for the propagation of feature annotation.</text>
</comment>
<dbReference type="PROSITE" id="PS50895">
    <property type="entry name" value="SURF1"/>
    <property type="match status" value="1"/>
</dbReference>
<gene>
    <name evidence="2" type="ORF">HER31_16675</name>
</gene>
<keyword evidence="1" id="KW-1003">Cell membrane</keyword>
<keyword evidence="1" id="KW-0812">Transmembrane</keyword>
<protein>
    <recommendedName>
        <fullName evidence="1">SURF1-like protein</fullName>
    </recommendedName>
</protein>
<sequence length="240" mass="27532">MKNVLWVMVTVAVLALLVKLGWWQLQRASEKQQLQLQYQQRANETIQWPLPPQQDWRGYRLETAGKWLSERSLLLDNQVFQGRVGYRWLVPLQMSPTEPWLLVDLGFVVAPTQRDELPTLPPLPNASVVVGRLLQPQPNRMSDQLWPEVGVATRVQALNWQQLEAHFQHSVVAGLLWLEQPQQLGFVRPWQPINMAPEKHQAYAAQWFGLALAWLITVALLWRKTANGKEGMANASLIGE</sequence>
<organism evidence="2 3">
    <name type="scientific">Ferrimonas lipolytica</name>
    <dbReference type="NCBI Taxonomy" id="2724191"/>
    <lineage>
        <taxon>Bacteria</taxon>
        <taxon>Pseudomonadati</taxon>
        <taxon>Pseudomonadota</taxon>
        <taxon>Gammaproteobacteria</taxon>
        <taxon>Alteromonadales</taxon>
        <taxon>Ferrimonadaceae</taxon>
        <taxon>Ferrimonas</taxon>
    </lineage>
</organism>
<dbReference type="AlphaFoldDB" id="A0A6H1UH29"/>
<dbReference type="InterPro" id="IPR002994">
    <property type="entry name" value="Surf1/Shy1"/>
</dbReference>
<name>A0A6H1UH29_9GAMM</name>
<dbReference type="EMBL" id="CP051180">
    <property type="protein sequence ID" value="QIZ78391.1"/>
    <property type="molecule type" value="Genomic_DNA"/>
</dbReference>
<dbReference type="GO" id="GO:0005886">
    <property type="term" value="C:plasma membrane"/>
    <property type="evidence" value="ECO:0007669"/>
    <property type="project" value="UniProtKB-SubCell"/>
</dbReference>
<proteinExistence type="inferred from homology"/>
<comment type="similarity">
    <text evidence="1">Belongs to the SURF1 family.</text>
</comment>
<evidence type="ECO:0000313" key="2">
    <source>
        <dbReference type="EMBL" id="QIZ78391.1"/>
    </source>
</evidence>
<feature type="transmembrane region" description="Helical" evidence="1">
    <location>
        <begin position="203"/>
        <end position="222"/>
    </location>
</feature>